<dbReference type="Proteomes" id="UP001652626">
    <property type="component" value="Chromosome 17"/>
</dbReference>
<dbReference type="SUPFAM" id="SSF49854">
    <property type="entry name" value="Spermadhesin, CUB domain"/>
    <property type="match status" value="1"/>
</dbReference>
<keyword evidence="1 2" id="KW-1015">Disulfide bond</keyword>
<dbReference type="Gene3D" id="2.60.120.290">
    <property type="entry name" value="Spermadhesin, CUB domain"/>
    <property type="match status" value="1"/>
</dbReference>
<keyword evidence="4" id="KW-0812">Transmembrane</keyword>
<organism evidence="6 7">
    <name type="scientific">Vanessa tameamea</name>
    <name type="common">Kamehameha butterfly</name>
    <dbReference type="NCBI Taxonomy" id="334116"/>
    <lineage>
        <taxon>Eukaryota</taxon>
        <taxon>Metazoa</taxon>
        <taxon>Ecdysozoa</taxon>
        <taxon>Arthropoda</taxon>
        <taxon>Hexapoda</taxon>
        <taxon>Insecta</taxon>
        <taxon>Pterygota</taxon>
        <taxon>Neoptera</taxon>
        <taxon>Endopterygota</taxon>
        <taxon>Lepidoptera</taxon>
        <taxon>Glossata</taxon>
        <taxon>Ditrysia</taxon>
        <taxon>Papilionoidea</taxon>
        <taxon>Nymphalidae</taxon>
        <taxon>Nymphalinae</taxon>
        <taxon>Vanessa</taxon>
    </lineage>
</organism>
<evidence type="ECO:0000313" key="7">
    <source>
        <dbReference type="RefSeq" id="XP_026488030.2"/>
    </source>
</evidence>
<evidence type="ECO:0000256" key="2">
    <source>
        <dbReference type="PROSITE-ProRule" id="PRU00059"/>
    </source>
</evidence>
<dbReference type="Pfam" id="PF26080">
    <property type="entry name" value="CUB_animal"/>
    <property type="match status" value="1"/>
</dbReference>
<dbReference type="GeneID" id="113394814"/>
<dbReference type="RefSeq" id="XP_026488030.2">
    <property type="nucleotide sequence ID" value="XM_026632245.2"/>
</dbReference>
<feature type="transmembrane region" description="Helical" evidence="4">
    <location>
        <begin position="6"/>
        <end position="24"/>
    </location>
</feature>
<dbReference type="InterPro" id="IPR035914">
    <property type="entry name" value="Sperma_CUB_dom_sf"/>
</dbReference>
<reference evidence="7" key="1">
    <citation type="submission" date="2025-08" db="UniProtKB">
        <authorList>
            <consortium name="RefSeq"/>
        </authorList>
    </citation>
    <scope>IDENTIFICATION</scope>
    <source>
        <tissue evidence="7">Whole body</tissue>
    </source>
</reference>
<keyword evidence="4" id="KW-1133">Transmembrane helix</keyword>
<dbReference type="InterPro" id="IPR000859">
    <property type="entry name" value="CUB_dom"/>
</dbReference>
<comment type="caution">
    <text evidence="2">Lacks conserved residue(s) required for the propagation of feature annotation.</text>
</comment>
<proteinExistence type="predicted"/>
<dbReference type="InterPro" id="IPR058698">
    <property type="entry name" value="CUB_metazoa"/>
</dbReference>
<feature type="domain" description="CUB" evidence="5">
    <location>
        <begin position="128"/>
        <end position="220"/>
    </location>
</feature>
<evidence type="ECO:0000256" key="1">
    <source>
        <dbReference type="ARBA" id="ARBA00023157"/>
    </source>
</evidence>
<keyword evidence="6" id="KW-1185">Reference proteome</keyword>
<keyword evidence="4" id="KW-0472">Membrane</keyword>
<gene>
    <name evidence="7" type="primary">LOC113394814</name>
</gene>
<evidence type="ECO:0000256" key="3">
    <source>
        <dbReference type="SAM" id="MobiDB-lite"/>
    </source>
</evidence>
<evidence type="ECO:0000256" key="4">
    <source>
        <dbReference type="SAM" id="Phobius"/>
    </source>
</evidence>
<accession>A0A8B8HTP7</accession>
<evidence type="ECO:0000313" key="6">
    <source>
        <dbReference type="Proteomes" id="UP001652626"/>
    </source>
</evidence>
<feature type="disulfide bond" evidence="2">
    <location>
        <begin position="187"/>
        <end position="204"/>
    </location>
</feature>
<feature type="region of interest" description="Disordered" evidence="3">
    <location>
        <begin position="331"/>
        <end position="366"/>
    </location>
</feature>
<protein>
    <submittedName>
        <fullName evidence="7">Uncharacterized protein LOC113394814 isoform X2</fullName>
    </submittedName>
</protein>
<sequence length="491" mass="54650">MPTLSRIGCLVYIFIIVIVICDGIKRDKFKRKVDVTSDIANNKFLYKNVTASNKEEKRGFLSPGSIFSLGKVLNFFPVGGEKECQPSGFTIARAGICLNPYDCRQRDGKASGDCAHGFGVCCVFEVTCGAVVQNNLTYFMSPGFPELWTGEKECAINIEKTHGGIMQLRIDFVHFTIGQPNRKTGECDEDAMILGEGATNFTVCGQNHAQHIYYTLSSTSETREAGELPSAKSTPLVIRMRGSDMPRLWLLRLAQMPLAQSSPHNCLQYYINDNGTLKTFNYASNGRHLASQEYRACVRRNVGFCSIRYTPCDSRSFRIGPRGDTPVETATEQVDQMMPINDQPSQDEEEEGSGSDPQIVETSTPRPGILTRRSLWGWSPYLQHYSEEKLKYYGYGNYMSDGFGRLKCTDRVTIPCENEYFVSSQRWGAGVCDPHHCGASLCARADARACRVDTSITPYAVSVHFGPPTIKPNPEDNIGMCLRYAQIPCDS</sequence>
<dbReference type="AlphaFoldDB" id="A0A8B8HTP7"/>
<name>A0A8B8HTP7_VANTA</name>
<dbReference type="PROSITE" id="PS01180">
    <property type="entry name" value="CUB"/>
    <property type="match status" value="1"/>
</dbReference>
<dbReference type="PANTHER" id="PTHR33236">
    <property type="entry name" value="INTRAFLAGELLAR TRANSPORT PROTEIN 122 FAMILY PROTEIN-RELATED"/>
    <property type="match status" value="1"/>
</dbReference>
<evidence type="ECO:0000259" key="5">
    <source>
        <dbReference type="PROSITE" id="PS01180"/>
    </source>
</evidence>
<dbReference type="PANTHER" id="PTHR33236:SF4">
    <property type="entry name" value="CUB DOMAIN-CONTAINING PROTEIN"/>
    <property type="match status" value="1"/>
</dbReference>